<comment type="caution">
    <text evidence="1">The sequence shown here is derived from an EMBL/GenBank/DDBJ whole genome shotgun (WGS) entry which is preliminary data.</text>
</comment>
<protein>
    <recommendedName>
        <fullName evidence="3">DUF3467 domain-containing protein</fullName>
    </recommendedName>
</protein>
<dbReference type="EMBL" id="SRXT01000004">
    <property type="protein sequence ID" value="TGX53681.1"/>
    <property type="molecule type" value="Genomic_DNA"/>
</dbReference>
<reference evidence="1 2" key="1">
    <citation type="submission" date="2019-04" db="EMBL/GenBank/DDBJ databases">
        <title>Sphingomonas psychrotolerans sp. nov., isolated from soil in the Tianshan Mountains, Xinjiang, China.</title>
        <authorList>
            <person name="Luo Y."/>
            <person name="Sheng H."/>
        </authorList>
    </citation>
    <scope>NUCLEOTIDE SEQUENCE [LARGE SCALE GENOMIC DNA]</scope>
    <source>
        <strain evidence="1 2">ZFGT-11</strain>
    </source>
</reference>
<dbReference type="RefSeq" id="WP_135964184.1">
    <property type="nucleotide sequence ID" value="NZ_SRXT01000004.1"/>
</dbReference>
<accession>A0A4S1XCA5</accession>
<evidence type="ECO:0000313" key="1">
    <source>
        <dbReference type="EMBL" id="TGX53681.1"/>
    </source>
</evidence>
<evidence type="ECO:0008006" key="3">
    <source>
        <dbReference type="Google" id="ProtNLM"/>
    </source>
</evidence>
<dbReference type="OrthoDB" id="9813817at2"/>
<dbReference type="AlphaFoldDB" id="A0A4S1XCA5"/>
<proteinExistence type="predicted"/>
<keyword evidence="2" id="KW-1185">Reference proteome</keyword>
<evidence type="ECO:0000313" key="2">
    <source>
        <dbReference type="Proteomes" id="UP000306147"/>
    </source>
</evidence>
<sequence>MTEGNDGEARSAPARLYFNHMHLAVGLSDVRIDLGQIRPGEVPTHQIRLITSPEYLLTMQREIGGAIDRYQQQFGRLASDAHG</sequence>
<name>A0A4S1XCA5_9SPHN</name>
<organism evidence="1 2">
    <name type="scientific">Sphingomonas gei</name>
    <dbReference type="NCBI Taxonomy" id="1395960"/>
    <lineage>
        <taxon>Bacteria</taxon>
        <taxon>Pseudomonadati</taxon>
        <taxon>Pseudomonadota</taxon>
        <taxon>Alphaproteobacteria</taxon>
        <taxon>Sphingomonadales</taxon>
        <taxon>Sphingomonadaceae</taxon>
        <taxon>Sphingomonas</taxon>
    </lineage>
</organism>
<gene>
    <name evidence="1" type="ORF">E5A73_12760</name>
</gene>
<dbReference type="Proteomes" id="UP000306147">
    <property type="component" value="Unassembled WGS sequence"/>
</dbReference>